<keyword evidence="3" id="KW-0732">Signal</keyword>
<comment type="caution">
    <text evidence="4">The sequence shown here is derived from an EMBL/GenBank/DDBJ whole genome shotgun (WGS) entry which is preliminary data.</text>
</comment>
<sequence length="499" mass="55179">MPSLILLISTLSTISFGAGCEYGVDGTAPSPGSCGGPIARTKATRDATLLLNQGCSLEQIRYFPDGNTKASALCGECIPGADYVANDEGSCYFTHFCSDTGFCHPIQEHEFFQSGCPASSINDSHLFCGPGLVCYNHVCLQCIPGEVDHKHDLECSNGLWKRIETSRVASSSILSVTMHTVVAIVSTSFFLIASFLFFFPCVTRSKCCMKHFSIPNSFAPPNTRQQPYYNQYHPPQGPPPQQQAPVEQTSQKKRLPASTLSRPKQPPPQRPNKDPRPNQLSTSFNRPPEKHELVQQSDTGSMSDSQDTYNPLPQSSSSSGAKDSRAQWNVSQPSDEFENEHGMFNSDEMLREKDRFARRAKEIETKTQSSSQSARPNRPAPSAPIPRPSTSTLPQRDDNKQKQPSMQNISQRTPSRPPRSSVSQYIPRRSLPQHSQQASPALGAHNKNQPRERTPTRSHSHKSQTKEYEDSPPPQSVVDHTLSHPDLFDCDSEVSFSES</sequence>
<feature type="compositionally biased region" description="Polar residues" evidence="1">
    <location>
        <begin position="294"/>
        <end position="314"/>
    </location>
</feature>
<organism evidence="4 5">
    <name type="scientific">Blattamonas nauphoetae</name>
    <dbReference type="NCBI Taxonomy" id="2049346"/>
    <lineage>
        <taxon>Eukaryota</taxon>
        <taxon>Metamonada</taxon>
        <taxon>Preaxostyla</taxon>
        <taxon>Oxymonadida</taxon>
        <taxon>Blattamonas</taxon>
    </lineage>
</organism>
<feature type="compositionally biased region" description="Low complexity" evidence="1">
    <location>
        <begin position="225"/>
        <end position="234"/>
    </location>
</feature>
<name>A0ABQ9XS47_9EUKA</name>
<keyword evidence="5" id="KW-1185">Reference proteome</keyword>
<feature type="signal peptide" evidence="3">
    <location>
        <begin position="1"/>
        <end position="19"/>
    </location>
</feature>
<feature type="region of interest" description="Disordered" evidence="1">
    <location>
        <begin position="219"/>
        <end position="499"/>
    </location>
</feature>
<evidence type="ECO:0000256" key="2">
    <source>
        <dbReference type="SAM" id="Phobius"/>
    </source>
</evidence>
<proteinExistence type="predicted"/>
<accession>A0ABQ9XS47</accession>
<evidence type="ECO:0000313" key="4">
    <source>
        <dbReference type="EMBL" id="KAK2954453.1"/>
    </source>
</evidence>
<feature type="transmembrane region" description="Helical" evidence="2">
    <location>
        <begin position="181"/>
        <end position="202"/>
    </location>
</feature>
<dbReference type="EMBL" id="JARBJD010000078">
    <property type="protein sequence ID" value="KAK2954453.1"/>
    <property type="molecule type" value="Genomic_DNA"/>
</dbReference>
<gene>
    <name evidence="4" type="ORF">BLNAU_10621</name>
</gene>
<keyword evidence="2" id="KW-0472">Membrane</keyword>
<dbReference type="Proteomes" id="UP001281761">
    <property type="component" value="Unassembled WGS sequence"/>
</dbReference>
<reference evidence="4 5" key="1">
    <citation type="journal article" date="2022" name="bioRxiv">
        <title>Genomics of Preaxostyla Flagellates Illuminates Evolutionary Transitions and the Path Towards Mitochondrial Loss.</title>
        <authorList>
            <person name="Novak L.V.F."/>
            <person name="Treitli S.C."/>
            <person name="Pyrih J."/>
            <person name="Halakuc P."/>
            <person name="Pipaliya S.V."/>
            <person name="Vacek V."/>
            <person name="Brzon O."/>
            <person name="Soukal P."/>
            <person name="Eme L."/>
            <person name="Dacks J.B."/>
            <person name="Karnkowska A."/>
            <person name="Elias M."/>
            <person name="Hampl V."/>
        </authorList>
    </citation>
    <scope>NUCLEOTIDE SEQUENCE [LARGE SCALE GENOMIC DNA]</scope>
    <source>
        <strain evidence="4">NAU3</strain>
        <tissue evidence="4">Gut</tissue>
    </source>
</reference>
<feature type="compositionally biased region" description="Low complexity" evidence="1">
    <location>
        <begin position="410"/>
        <end position="423"/>
    </location>
</feature>
<protein>
    <submittedName>
        <fullName evidence="4">Uncharacterized protein</fullName>
    </submittedName>
</protein>
<evidence type="ECO:0000256" key="3">
    <source>
        <dbReference type="SAM" id="SignalP"/>
    </source>
</evidence>
<evidence type="ECO:0000256" key="1">
    <source>
        <dbReference type="SAM" id="MobiDB-lite"/>
    </source>
</evidence>
<keyword evidence="2" id="KW-1133">Transmembrane helix</keyword>
<feature type="compositionally biased region" description="Pro residues" evidence="1">
    <location>
        <begin position="378"/>
        <end position="387"/>
    </location>
</feature>
<evidence type="ECO:0000313" key="5">
    <source>
        <dbReference type="Proteomes" id="UP001281761"/>
    </source>
</evidence>
<feature type="chain" id="PRO_5045514693" evidence="3">
    <location>
        <begin position="20"/>
        <end position="499"/>
    </location>
</feature>
<feature type="compositionally biased region" description="Basic and acidic residues" evidence="1">
    <location>
        <begin position="348"/>
        <end position="365"/>
    </location>
</feature>
<keyword evidence="2" id="KW-0812">Transmembrane</keyword>